<name>A0ABQ9HX13_9NEOP</name>
<reference evidence="1 2" key="1">
    <citation type="submission" date="2023-02" db="EMBL/GenBank/DDBJ databases">
        <title>LHISI_Scaffold_Assembly.</title>
        <authorList>
            <person name="Stuart O.P."/>
            <person name="Cleave R."/>
            <person name="Magrath M.J.L."/>
            <person name="Mikheyev A.S."/>
        </authorList>
    </citation>
    <scope>NUCLEOTIDE SEQUENCE [LARGE SCALE GENOMIC DNA]</scope>
    <source>
        <strain evidence="1">Daus_M_001</strain>
        <tissue evidence="1">Leg muscle</tissue>
    </source>
</reference>
<evidence type="ECO:0000313" key="1">
    <source>
        <dbReference type="EMBL" id="KAJ8888913.1"/>
    </source>
</evidence>
<protein>
    <submittedName>
        <fullName evidence="1">Uncharacterized protein</fullName>
    </submittedName>
</protein>
<sequence length="231" mass="26019">MAGPAANGKLFNVMQADLKKDFGCTLIVPLFTPQIIVLNVAIGQHRGTLEDFWQALTGYLKILQLREDYLNISLTKKLQGKFCKHSWLENVPAAERALGMWVGKGNLSKIKCKSFGIVEEACKDVLMSVKLNVFLSVVKLLQPFVKKYLGDLPLLPFLAVNPRNIVVSCLNNFNIMNNEYILKITPPYKVSLFDFKDKKCLLSLSKVSLGSVPDEIVELIHKSEVTERQRH</sequence>
<gene>
    <name evidence="1" type="ORF">PR048_008407</name>
</gene>
<dbReference type="Proteomes" id="UP001159363">
    <property type="component" value="Chromosome 3"/>
</dbReference>
<organism evidence="1 2">
    <name type="scientific">Dryococelus australis</name>
    <dbReference type="NCBI Taxonomy" id="614101"/>
    <lineage>
        <taxon>Eukaryota</taxon>
        <taxon>Metazoa</taxon>
        <taxon>Ecdysozoa</taxon>
        <taxon>Arthropoda</taxon>
        <taxon>Hexapoda</taxon>
        <taxon>Insecta</taxon>
        <taxon>Pterygota</taxon>
        <taxon>Neoptera</taxon>
        <taxon>Polyneoptera</taxon>
        <taxon>Phasmatodea</taxon>
        <taxon>Verophasmatodea</taxon>
        <taxon>Anareolatae</taxon>
        <taxon>Phasmatidae</taxon>
        <taxon>Eurycanthinae</taxon>
        <taxon>Dryococelus</taxon>
    </lineage>
</organism>
<proteinExistence type="predicted"/>
<keyword evidence="2" id="KW-1185">Reference proteome</keyword>
<dbReference type="EMBL" id="JARBHB010000003">
    <property type="protein sequence ID" value="KAJ8888913.1"/>
    <property type="molecule type" value="Genomic_DNA"/>
</dbReference>
<comment type="caution">
    <text evidence="1">The sequence shown here is derived from an EMBL/GenBank/DDBJ whole genome shotgun (WGS) entry which is preliminary data.</text>
</comment>
<accession>A0ABQ9HX13</accession>
<evidence type="ECO:0000313" key="2">
    <source>
        <dbReference type="Proteomes" id="UP001159363"/>
    </source>
</evidence>